<sequence length="266" mass="28093">MGRADGDPPAFAAERQERILQLLTERGRIRTVELAAELAVAEPTVRKDIIDLAGRGLLRRTYGGALAAAAQSAEPTIAARSSRNVDAKSRIAALALGLIGDGESVYLDNGTTVLALASLLADTPVTERPRQLNVLTNGIEVAQTLADAAGIGLVVLGGSYRTAGKSFTGPLTLLSLQQFSVSTAFIGVSGLRGDELSVADLSEAQVKHEVIQRAGRVVVCMDSSKFGASDFARVASLQDVHVLVTDRLPDDERRLADRRGLRVLTP</sequence>
<dbReference type="InterPro" id="IPR001034">
    <property type="entry name" value="DeoR_HTH"/>
</dbReference>
<evidence type="ECO:0000256" key="4">
    <source>
        <dbReference type="ARBA" id="ARBA00023125"/>
    </source>
</evidence>
<evidence type="ECO:0000256" key="1">
    <source>
        <dbReference type="ARBA" id="ARBA00021390"/>
    </source>
</evidence>
<dbReference type="AlphaFoldDB" id="A0A917T4N3"/>
<evidence type="ECO:0000256" key="5">
    <source>
        <dbReference type="ARBA" id="ARBA00023163"/>
    </source>
</evidence>
<dbReference type="RefSeq" id="WP_188943489.1">
    <property type="nucleotide sequence ID" value="NZ_BMNA01000008.1"/>
</dbReference>
<dbReference type="SUPFAM" id="SSF46785">
    <property type="entry name" value="Winged helix' DNA-binding domain"/>
    <property type="match status" value="1"/>
</dbReference>
<keyword evidence="3" id="KW-0805">Transcription regulation</keyword>
<protein>
    <recommendedName>
        <fullName evidence="1">Lactose phosphotransferase system repressor</fullName>
    </recommendedName>
</protein>
<dbReference type="InterPro" id="IPR036390">
    <property type="entry name" value="WH_DNA-bd_sf"/>
</dbReference>
<dbReference type="Proteomes" id="UP000655208">
    <property type="component" value="Unassembled WGS sequence"/>
</dbReference>
<dbReference type="GO" id="GO:0003677">
    <property type="term" value="F:DNA binding"/>
    <property type="evidence" value="ECO:0007669"/>
    <property type="project" value="UniProtKB-KW"/>
</dbReference>
<gene>
    <name evidence="8" type="ORF">GCM10011594_33560</name>
</gene>
<dbReference type="InterPro" id="IPR036388">
    <property type="entry name" value="WH-like_DNA-bd_sf"/>
</dbReference>
<dbReference type="InterPro" id="IPR018356">
    <property type="entry name" value="Tscrpt_reg_HTH_DeoR_CS"/>
</dbReference>
<keyword evidence="5" id="KW-0804">Transcription</keyword>
<name>A0A917T4N3_9ACTN</name>
<dbReference type="InterPro" id="IPR050313">
    <property type="entry name" value="Carb_Metab_HTH_regulators"/>
</dbReference>
<organism evidence="8 9">
    <name type="scientific">Nakamurella endophytica</name>
    <dbReference type="NCBI Taxonomy" id="1748367"/>
    <lineage>
        <taxon>Bacteria</taxon>
        <taxon>Bacillati</taxon>
        <taxon>Actinomycetota</taxon>
        <taxon>Actinomycetes</taxon>
        <taxon>Nakamurellales</taxon>
        <taxon>Nakamurellaceae</taxon>
        <taxon>Nakamurella</taxon>
    </lineage>
</organism>
<dbReference type="PANTHER" id="PTHR30363">
    <property type="entry name" value="HTH-TYPE TRANSCRIPTIONAL REGULATOR SRLR-RELATED"/>
    <property type="match status" value="1"/>
</dbReference>
<dbReference type="PANTHER" id="PTHR30363:SF4">
    <property type="entry name" value="GLYCEROL-3-PHOSPHATE REGULON REPRESSOR"/>
    <property type="match status" value="1"/>
</dbReference>
<accession>A0A917T4N3</accession>
<dbReference type="SMART" id="SM00420">
    <property type="entry name" value="HTH_DEOR"/>
    <property type="match status" value="1"/>
</dbReference>
<evidence type="ECO:0000313" key="9">
    <source>
        <dbReference type="Proteomes" id="UP000655208"/>
    </source>
</evidence>
<dbReference type="GO" id="GO:0003700">
    <property type="term" value="F:DNA-binding transcription factor activity"/>
    <property type="evidence" value="ECO:0007669"/>
    <property type="project" value="InterPro"/>
</dbReference>
<evidence type="ECO:0000313" key="8">
    <source>
        <dbReference type="EMBL" id="GGM10925.1"/>
    </source>
</evidence>
<dbReference type="InterPro" id="IPR014036">
    <property type="entry name" value="DeoR-like_C"/>
</dbReference>
<dbReference type="Gene3D" id="3.40.50.1360">
    <property type="match status" value="1"/>
</dbReference>
<keyword evidence="4" id="KW-0238">DNA-binding</keyword>
<dbReference type="Pfam" id="PF00455">
    <property type="entry name" value="DeoRC"/>
    <property type="match status" value="1"/>
</dbReference>
<dbReference type="EMBL" id="BMNA01000008">
    <property type="protein sequence ID" value="GGM10925.1"/>
    <property type="molecule type" value="Genomic_DNA"/>
</dbReference>
<dbReference type="PRINTS" id="PR00037">
    <property type="entry name" value="HTHLACR"/>
</dbReference>
<reference evidence="8" key="2">
    <citation type="submission" date="2020-09" db="EMBL/GenBank/DDBJ databases">
        <authorList>
            <person name="Sun Q."/>
            <person name="Zhou Y."/>
        </authorList>
    </citation>
    <scope>NUCLEOTIDE SEQUENCE</scope>
    <source>
        <strain evidence="8">CGMCC 4.7308</strain>
    </source>
</reference>
<dbReference type="Gene3D" id="1.10.10.10">
    <property type="entry name" value="Winged helix-like DNA-binding domain superfamily/Winged helix DNA-binding domain"/>
    <property type="match status" value="1"/>
</dbReference>
<evidence type="ECO:0000256" key="3">
    <source>
        <dbReference type="ARBA" id="ARBA00023015"/>
    </source>
</evidence>
<comment type="caution">
    <text evidence="8">The sequence shown here is derived from an EMBL/GenBank/DDBJ whole genome shotgun (WGS) entry which is preliminary data.</text>
</comment>
<keyword evidence="2" id="KW-0678">Repressor</keyword>
<dbReference type="PROSITE" id="PS00894">
    <property type="entry name" value="HTH_DEOR_1"/>
    <property type="match status" value="1"/>
</dbReference>
<comment type="function">
    <text evidence="6">Repressor of the lactose catabolism operon. Galactose-6-phosphate is the inducer.</text>
</comment>
<dbReference type="SUPFAM" id="SSF100950">
    <property type="entry name" value="NagB/RpiA/CoA transferase-like"/>
    <property type="match status" value="1"/>
</dbReference>
<dbReference type="SMART" id="SM01134">
    <property type="entry name" value="DeoRC"/>
    <property type="match status" value="1"/>
</dbReference>
<feature type="domain" description="HTH deoR-type" evidence="7">
    <location>
        <begin position="12"/>
        <end position="67"/>
    </location>
</feature>
<reference evidence="8" key="1">
    <citation type="journal article" date="2014" name="Int. J. Syst. Evol. Microbiol.">
        <title>Complete genome sequence of Corynebacterium casei LMG S-19264T (=DSM 44701T), isolated from a smear-ripened cheese.</title>
        <authorList>
            <consortium name="US DOE Joint Genome Institute (JGI-PGF)"/>
            <person name="Walter F."/>
            <person name="Albersmeier A."/>
            <person name="Kalinowski J."/>
            <person name="Ruckert C."/>
        </authorList>
    </citation>
    <scope>NUCLEOTIDE SEQUENCE</scope>
    <source>
        <strain evidence="8">CGMCC 4.7308</strain>
    </source>
</reference>
<dbReference type="InterPro" id="IPR037171">
    <property type="entry name" value="NagB/RpiA_transferase-like"/>
</dbReference>
<evidence type="ECO:0000256" key="2">
    <source>
        <dbReference type="ARBA" id="ARBA00022491"/>
    </source>
</evidence>
<evidence type="ECO:0000259" key="7">
    <source>
        <dbReference type="PROSITE" id="PS51000"/>
    </source>
</evidence>
<proteinExistence type="predicted"/>
<evidence type="ECO:0000256" key="6">
    <source>
        <dbReference type="ARBA" id="ARBA00024937"/>
    </source>
</evidence>
<dbReference type="PROSITE" id="PS51000">
    <property type="entry name" value="HTH_DEOR_2"/>
    <property type="match status" value="1"/>
</dbReference>
<keyword evidence="9" id="KW-1185">Reference proteome</keyword>
<dbReference type="Pfam" id="PF08220">
    <property type="entry name" value="HTH_DeoR"/>
    <property type="match status" value="1"/>
</dbReference>